<dbReference type="NCBIfam" id="TIGR00879">
    <property type="entry name" value="SP"/>
    <property type="match status" value="1"/>
</dbReference>
<evidence type="ECO:0000256" key="8">
    <source>
        <dbReference type="SAM" id="MobiDB-lite"/>
    </source>
</evidence>
<evidence type="ECO:0000256" key="2">
    <source>
        <dbReference type="ARBA" id="ARBA00010992"/>
    </source>
</evidence>
<feature type="compositionally biased region" description="Basic and acidic residues" evidence="8">
    <location>
        <begin position="520"/>
        <end position="544"/>
    </location>
</feature>
<dbReference type="SUPFAM" id="SSF103473">
    <property type="entry name" value="MFS general substrate transporter"/>
    <property type="match status" value="1"/>
</dbReference>
<accession>A0A2T2P5R4</accession>
<feature type="transmembrane region" description="Helical" evidence="9">
    <location>
        <begin position="284"/>
        <end position="308"/>
    </location>
</feature>
<dbReference type="Pfam" id="PF00083">
    <property type="entry name" value="Sugar_tr"/>
    <property type="match status" value="1"/>
</dbReference>
<feature type="transmembrane region" description="Helical" evidence="9">
    <location>
        <begin position="351"/>
        <end position="371"/>
    </location>
</feature>
<dbReference type="InterPro" id="IPR020846">
    <property type="entry name" value="MFS_dom"/>
</dbReference>
<dbReference type="InterPro" id="IPR050360">
    <property type="entry name" value="MFS_Sugar_Transporters"/>
</dbReference>
<dbReference type="GO" id="GO:0016020">
    <property type="term" value="C:membrane"/>
    <property type="evidence" value="ECO:0007669"/>
    <property type="project" value="UniProtKB-SubCell"/>
</dbReference>
<evidence type="ECO:0000256" key="4">
    <source>
        <dbReference type="ARBA" id="ARBA00022692"/>
    </source>
</evidence>
<dbReference type="PANTHER" id="PTHR48022:SF69">
    <property type="entry name" value="SUGAR TRANSPORTER"/>
    <property type="match status" value="1"/>
</dbReference>
<dbReference type="OrthoDB" id="6133115at2759"/>
<gene>
    <name evidence="11" type="ORF">BS50DRAFT_630669</name>
</gene>
<dbReference type="PROSITE" id="PS00217">
    <property type="entry name" value="SUGAR_TRANSPORT_2"/>
    <property type="match status" value="1"/>
</dbReference>
<feature type="transmembrane region" description="Helical" evidence="9">
    <location>
        <begin position="422"/>
        <end position="439"/>
    </location>
</feature>
<evidence type="ECO:0000313" key="11">
    <source>
        <dbReference type="EMBL" id="PSN72668.1"/>
    </source>
</evidence>
<comment type="similarity">
    <text evidence="2 7">Belongs to the major facilitator superfamily. Sugar transporter (TC 2.A.1.1) family.</text>
</comment>
<comment type="subcellular location">
    <subcellularLocation>
        <location evidence="1">Membrane</location>
        <topology evidence="1">Multi-pass membrane protein</topology>
    </subcellularLocation>
</comment>
<evidence type="ECO:0000256" key="6">
    <source>
        <dbReference type="ARBA" id="ARBA00023136"/>
    </source>
</evidence>
<keyword evidence="3 7" id="KW-0813">Transport</keyword>
<feature type="transmembrane region" description="Helical" evidence="9">
    <location>
        <begin position="69"/>
        <end position="87"/>
    </location>
</feature>
<dbReference type="PANTHER" id="PTHR48022">
    <property type="entry name" value="PLASTIDIC GLUCOSE TRANSPORTER 4"/>
    <property type="match status" value="1"/>
</dbReference>
<reference evidence="11 12" key="1">
    <citation type="journal article" date="2018" name="Front. Microbiol.">
        <title>Genome-Wide Analysis of Corynespora cassiicola Leaf Fall Disease Putative Effectors.</title>
        <authorList>
            <person name="Lopez D."/>
            <person name="Ribeiro S."/>
            <person name="Label P."/>
            <person name="Fumanal B."/>
            <person name="Venisse J.S."/>
            <person name="Kohler A."/>
            <person name="de Oliveira R.R."/>
            <person name="Labutti K."/>
            <person name="Lipzen A."/>
            <person name="Lail K."/>
            <person name="Bauer D."/>
            <person name="Ohm R.A."/>
            <person name="Barry K.W."/>
            <person name="Spatafora J."/>
            <person name="Grigoriev I.V."/>
            <person name="Martin F.M."/>
            <person name="Pujade-Renaud V."/>
        </authorList>
    </citation>
    <scope>NUCLEOTIDE SEQUENCE [LARGE SCALE GENOMIC DNA]</scope>
    <source>
        <strain evidence="11 12">Philippines</strain>
    </source>
</reference>
<dbReference type="GO" id="GO:0005351">
    <property type="term" value="F:carbohydrate:proton symporter activity"/>
    <property type="evidence" value="ECO:0007669"/>
    <property type="project" value="TreeGrafter"/>
</dbReference>
<keyword evidence="12" id="KW-1185">Reference proteome</keyword>
<dbReference type="Proteomes" id="UP000240883">
    <property type="component" value="Unassembled WGS sequence"/>
</dbReference>
<dbReference type="AlphaFoldDB" id="A0A2T2P5R4"/>
<evidence type="ECO:0000256" key="1">
    <source>
        <dbReference type="ARBA" id="ARBA00004141"/>
    </source>
</evidence>
<dbReference type="InterPro" id="IPR003663">
    <property type="entry name" value="Sugar/inositol_transpt"/>
</dbReference>
<proteinExistence type="inferred from homology"/>
<dbReference type="Gene3D" id="1.20.1250.20">
    <property type="entry name" value="MFS general substrate transporter like domains"/>
    <property type="match status" value="1"/>
</dbReference>
<dbReference type="InterPro" id="IPR005829">
    <property type="entry name" value="Sugar_transporter_CS"/>
</dbReference>
<keyword evidence="6 9" id="KW-0472">Membrane</keyword>
<keyword evidence="4 9" id="KW-0812">Transmembrane</keyword>
<evidence type="ECO:0000256" key="9">
    <source>
        <dbReference type="SAM" id="Phobius"/>
    </source>
</evidence>
<feature type="transmembrane region" description="Helical" evidence="9">
    <location>
        <begin position="99"/>
        <end position="119"/>
    </location>
</feature>
<dbReference type="InterPro" id="IPR005828">
    <property type="entry name" value="MFS_sugar_transport-like"/>
</dbReference>
<evidence type="ECO:0000256" key="7">
    <source>
        <dbReference type="RuleBase" id="RU003346"/>
    </source>
</evidence>
<dbReference type="InterPro" id="IPR036259">
    <property type="entry name" value="MFS_trans_sf"/>
</dbReference>
<organism evidence="11 12">
    <name type="scientific">Corynespora cassiicola Philippines</name>
    <dbReference type="NCBI Taxonomy" id="1448308"/>
    <lineage>
        <taxon>Eukaryota</taxon>
        <taxon>Fungi</taxon>
        <taxon>Dikarya</taxon>
        <taxon>Ascomycota</taxon>
        <taxon>Pezizomycotina</taxon>
        <taxon>Dothideomycetes</taxon>
        <taxon>Pleosporomycetidae</taxon>
        <taxon>Pleosporales</taxon>
        <taxon>Corynesporascaceae</taxon>
        <taxon>Corynespora</taxon>
    </lineage>
</organism>
<sequence>MAPNVKDNDTGIPTYWGASGRALQMLITVVATTDFLLFGYDQGVMSGIVSAPAFLEAFPEVEGNPTYEGFVVAIYAAGCFLGACFILTFGDHLGRRNSIFLGAAVMIIGVIIQIATIPVGGGATAQFIVGRCITGVGNGINTSTIPTYQAECCKAKSRGKLICIEGGNVAIGTLIAYWIDYGCLYAPDDFTWRFPIAFQCVFAIIVIVMMLSLPESPRWLLTKDLRDDAATVLAGLNGCRRDDEIVSQQMTVILDGIRASGHHGGVTPFSALLTNGRSQHFRRLLLGASSQMMQQLSGCNAVIYYFPILFQNSIGVSHNMALLLGGINMVVYSLFATTSWFAVERIGRRKLFLWGTVGQCLSMVITFGALIPGTEEAAKGAAVGLFTYIAFFGATWLPLPWLYPAEINPLKTRAKANATSTISNWLWNFFIVMITPVMLDGIGWGTYLFFAAMNASFFPIIYFLYPETSGRSLEEIDLIFAKGYVEKMSYVHAAKELPHLDEAEIDARAREYGFADSDEENRPESRSGSDNEGKSNEKQEDIVA</sequence>
<dbReference type="PRINTS" id="PR00171">
    <property type="entry name" value="SUGRTRNSPORT"/>
</dbReference>
<evidence type="ECO:0000313" key="12">
    <source>
        <dbReference type="Proteomes" id="UP000240883"/>
    </source>
</evidence>
<feature type="region of interest" description="Disordered" evidence="8">
    <location>
        <begin position="512"/>
        <end position="544"/>
    </location>
</feature>
<dbReference type="PROSITE" id="PS50850">
    <property type="entry name" value="MFS"/>
    <property type="match status" value="1"/>
</dbReference>
<feature type="transmembrane region" description="Helical" evidence="9">
    <location>
        <begin position="194"/>
        <end position="213"/>
    </location>
</feature>
<keyword evidence="5 9" id="KW-1133">Transmembrane helix</keyword>
<dbReference type="EMBL" id="KZ678130">
    <property type="protein sequence ID" value="PSN72668.1"/>
    <property type="molecule type" value="Genomic_DNA"/>
</dbReference>
<dbReference type="FunFam" id="1.20.1250.20:FF:000061">
    <property type="entry name" value="MFS sugar transporter"/>
    <property type="match status" value="1"/>
</dbReference>
<evidence type="ECO:0000256" key="3">
    <source>
        <dbReference type="ARBA" id="ARBA00022448"/>
    </source>
</evidence>
<feature type="transmembrane region" description="Helical" evidence="9">
    <location>
        <begin position="320"/>
        <end position="342"/>
    </location>
</feature>
<feature type="transmembrane region" description="Helical" evidence="9">
    <location>
        <begin position="383"/>
        <end position="402"/>
    </location>
</feature>
<name>A0A2T2P5R4_CORCC</name>
<protein>
    <submittedName>
        <fullName evidence="11">General substrate transporter</fullName>
    </submittedName>
</protein>
<feature type="domain" description="Major facilitator superfamily (MFS) profile" evidence="10">
    <location>
        <begin position="27"/>
        <end position="469"/>
    </location>
</feature>
<evidence type="ECO:0000256" key="5">
    <source>
        <dbReference type="ARBA" id="ARBA00022989"/>
    </source>
</evidence>
<dbReference type="GO" id="GO:0015793">
    <property type="term" value="P:glycerol transmembrane transport"/>
    <property type="evidence" value="ECO:0007669"/>
    <property type="project" value="TreeGrafter"/>
</dbReference>
<evidence type="ECO:0000259" key="10">
    <source>
        <dbReference type="PROSITE" id="PS50850"/>
    </source>
</evidence>